<evidence type="ECO:0000313" key="9">
    <source>
        <dbReference type="Proteomes" id="UP001304300"/>
    </source>
</evidence>
<evidence type="ECO:0000256" key="1">
    <source>
        <dbReference type="ARBA" id="ARBA00022670"/>
    </source>
</evidence>
<dbReference type="GO" id="GO:0046872">
    <property type="term" value="F:metal ion binding"/>
    <property type="evidence" value="ECO:0007669"/>
    <property type="project" value="UniProtKB-KW"/>
</dbReference>
<dbReference type="GO" id="GO:0051603">
    <property type="term" value="P:proteolysis involved in protein catabolic process"/>
    <property type="evidence" value="ECO:0007669"/>
    <property type="project" value="TreeGrafter"/>
</dbReference>
<keyword evidence="2" id="KW-0479">Metal-binding</keyword>
<evidence type="ECO:0000313" key="8">
    <source>
        <dbReference type="EMBL" id="WOO43533.1"/>
    </source>
</evidence>
<organism evidence="8 9">
    <name type="scientific">Rubellicoccus peritrichatus</name>
    <dbReference type="NCBI Taxonomy" id="3080537"/>
    <lineage>
        <taxon>Bacteria</taxon>
        <taxon>Pseudomonadati</taxon>
        <taxon>Verrucomicrobiota</taxon>
        <taxon>Opitutia</taxon>
        <taxon>Puniceicoccales</taxon>
        <taxon>Cerasicoccaceae</taxon>
        <taxon>Rubellicoccus</taxon>
    </lineage>
</organism>
<dbReference type="GO" id="GO:0004222">
    <property type="term" value="F:metalloendopeptidase activity"/>
    <property type="evidence" value="ECO:0007669"/>
    <property type="project" value="InterPro"/>
</dbReference>
<proteinExistence type="inferred from homology"/>
<evidence type="ECO:0000256" key="6">
    <source>
        <dbReference type="RuleBase" id="RU003983"/>
    </source>
</evidence>
<feature type="domain" description="Peptidase M48" evidence="7">
    <location>
        <begin position="64"/>
        <end position="256"/>
    </location>
</feature>
<comment type="cofactor">
    <cofactor evidence="6">
        <name>Zn(2+)</name>
        <dbReference type="ChEBI" id="CHEBI:29105"/>
    </cofactor>
    <text evidence="6">Binds 1 zinc ion per subunit.</text>
</comment>
<evidence type="ECO:0000259" key="7">
    <source>
        <dbReference type="Pfam" id="PF01435"/>
    </source>
</evidence>
<keyword evidence="5 6" id="KW-0482">Metalloprotease</keyword>
<evidence type="ECO:0000256" key="3">
    <source>
        <dbReference type="ARBA" id="ARBA00022801"/>
    </source>
</evidence>
<dbReference type="PANTHER" id="PTHR22726">
    <property type="entry name" value="METALLOENDOPEPTIDASE OMA1"/>
    <property type="match status" value="1"/>
</dbReference>
<gene>
    <name evidence="8" type="ORF">RZN69_10580</name>
</gene>
<dbReference type="Gene3D" id="3.30.2010.10">
    <property type="entry name" value="Metalloproteases ('zincins'), catalytic domain"/>
    <property type="match status" value="1"/>
</dbReference>
<dbReference type="Pfam" id="PF01435">
    <property type="entry name" value="Peptidase_M48"/>
    <property type="match status" value="1"/>
</dbReference>
<keyword evidence="3 6" id="KW-0378">Hydrolase</keyword>
<keyword evidence="9" id="KW-1185">Reference proteome</keyword>
<keyword evidence="1 6" id="KW-0645">Protease</keyword>
<dbReference type="InterPro" id="IPR051156">
    <property type="entry name" value="Mito/Outer_Membr_Metalloprot"/>
</dbReference>
<keyword evidence="4 6" id="KW-0862">Zinc</keyword>
<dbReference type="PANTHER" id="PTHR22726:SF24">
    <property type="entry name" value="M48 FAMILY METALLOPEPTIDASE"/>
    <property type="match status" value="1"/>
</dbReference>
<protein>
    <submittedName>
        <fullName evidence="8">M48 family metallopeptidase</fullName>
    </submittedName>
</protein>
<evidence type="ECO:0000256" key="2">
    <source>
        <dbReference type="ARBA" id="ARBA00022723"/>
    </source>
</evidence>
<dbReference type="GO" id="GO:0016020">
    <property type="term" value="C:membrane"/>
    <property type="evidence" value="ECO:0007669"/>
    <property type="project" value="TreeGrafter"/>
</dbReference>
<dbReference type="RefSeq" id="WP_317836092.1">
    <property type="nucleotide sequence ID" value="NZ_CP136920.1"/>
</dbReference>
<reference evidence="8 9" key="1">
    <citation type="submission" date="2023-10" db="EMBL/GenBank/DDBJ databases">
        <title>Rubellicoccus peritrichatus gen. nov., sp. nov., isolated from an algae of coral reef tank.</title>
        <authorList>
            <person name="Luo J."/>
        </authorList>
    </citation>
    <scope>NUCLEOTIDE SEQUENCE [LARGE SCALE GENOMIC DNA]</scope>
    <source>
        <strain evidence="8 9">CR14</strain>
    </source>
</reference>
<dbReference type="PROSITE" id="PS51257">
    <property type="entry name" value="PROKAR_LIPOPROTEIN"/>
    <property type="match status" value="1"/>
</dbReference>
<evidence type="ECO:0000256" key="4">
    <source>
        <dbReference type="ARBA" id="ARBA00022833"/>
    </source>
</evidence>
<dbReference type="AlphaFoldDB" id="A0AAQ3QXC3"/>
<comment type="similarity">
    <text evidence="6">Belongs to the peptidase M48 family.</text>
</comment>
<evidence type="ECO:0000256" key="5">
    <source>
        <dbReference type="ARBA" id="ARBA00023049"/>
    </source>
</evidence>
<dbReference type="CDD" id="cd07331">
    <property type="entry name" value="M48C_Oma1_like"/>
    <property type="match status" value="1"/>
</dbReference>
<accession>A0AAQ3QXC3</accession>
<name>A0AAQ3QXC3_9BACT</name>
<dbReference type="InterPro" id="IPR001915">
    <property type="entry name" value="Peptidase_M48"/>
</dbReference>
<dbReference type="Proteomes" id="UP001304300">
    <property type="component" value="Chromosome"/>
</dbReference>
<dbReference type="KEGG" id="puo:RZN69_10580"/>
<dbReference type="EMBL" id="CP136920">
    <property type="protein sequence ID" value="WOO43533.1"/>
    <property type="molecule type" value="Genomic_DNA"/>
</dbReference>
<sequence length="295" mass="32230">MIGVRKPSCIALVFIGLAVFFTACSTVHETGRKQFSLISESAVESMAAQGFEQLKNDTKISHDPEKNAQLQRVGKRIVDAARARGADLPPANQWEFVVFEDEAVNAFAMPGGRVGFYTGIFPLFDNDDDLAVVMGHEIAHVSAKHGQERVSQQMAAQVAGLGLALGLGLSETDNTTSQIAMAAFGAGASVGVLLPFSRSSESEADHIGLIYSSAAGYDPRRSIVLWQRMADQGGPRPPEFLSTHPSEHTRIRRLNQLIPQVMPIYERTQNDFSDYSILGPVYPDHLYSFYRSQAN</sequence>